<dbReference type="Proteomes" id="UP000217083">
    <property type="component" value="Unassembled WGS sequence"/>
</dbReference>
<keyword evidence="2" id="KW-1185">Reference proteome</keyword>
<reference evidence="1 2" key="2">
    <citation type="submission" date="2017-09" db="EMBL/GenBank/DDBJ databases">
        <title>Bacillus patelloidae sp. nov., isolated from the intestinal tract of a marine limpet.</title>
        <authorList>
            <person name="Liu R."/>
            <person name="Dong C."/>
            <person name="Shao Z."/>
        </authorList>
    </citation>
    <scope>NUCLEOTIDE SEQUENCE [LARGE SCALE GENOMIC DNA]</scope>
    <source>
        <strain evidence="1 2">SA5d-4</strain>
    </source>
</reference>
<sequence>MNDPNNLKAGEDVYVIYRNPHIPSVANVAQAEIVEHPKDPNQVALFLHETFHTIEDDDAIYTSEEEANTAYEEMVKQQNQYEI</sequence>
<gene>
    <name evidence="1" type="ORF">CIB95_07825</name>
</gene>
<organism evidence="1 2">
    <name type="scientific">Lottiidibacillus patelloidae</name>
    <dbReference type="NCBI Taxonomy" id="2670334"/>
    <lineage>
        <taxon>Bacteria</taxon>
        <taxon>Bacillati</taxon>
        <taxon>Bacillota</taxon>
        <taxon>Bacilli</taxon>
        <taxon>Bacillales</taxon>
        <taxon>Bacillaceae</taxon>
        <taxon>Lottiidibacillus</taxon>
    </lineage>
</organism>
<evidence type="ECO:0000313" key="1">
    <source>
        <dbReference type="EMBL" id="OZM57361.1"/>
    </source>
</evidence>
<evidence type="ECO:0000313" key="2">
    <source>
        <dbReference type="Proteomes" id="UP000217083"/>
    </source>
</evidence>
<comment type="caution">
    <text evidence="1">The sequence shown here is derived from an EMBL/GenBank/DDBJ whole genome shotgun (WGS) entry which is preliminary data.</text>
</comment>
<dbReference type="Pfam" id="PF11132">
    <property type="entry name" value="SplA"/>
    <property type="match status" value="1"/>
</dbReference>
<dbReference type="InterPro" id="IPR022608">
    <property type="entry name" value="Tscrpt_reg_SplA"/>
</dbReference>
<dbReference type="EMBL" id="NPIA01000003">
    <property type="protein sequence ID" value="OZM57361.1"/>
    <property type="molecule type" value="Genomic_DNA"/>
</dbReference>
<protein>
    <submittedName>
        <fullName evidence="1">Transcriptional regulator</fullName>
    </submittedName>
</protein>
<proteinExistence type="predicted"/>
<accession>A0A263BUE1</accession>
<name>A0A263BUE1_9BACI</name>
<dbReference type="RefSeq" id="WP_094923966.1">
    <property type="nucleotide sequence ID" value="NZ_NPIA01000003.1"/>
</dbReference>
<reference evidence="2" key="1">
    <citation type="submission" date="2017-08" db="EMBL/GenBank/DDBJ databases">
        <authorList>
            <person name="Huang Z."/>
        </authorList>
    </citation>
    <scope>NUCLEOTIDE SEQUENCE [LARGE SCALE GENOMIC DNA]</scope>
    <source>
        <strain evidence="2">SA5d-4</strain>
    </source>
</reference>
<dbReference type="AlphaFoldDB" id="A0A263BUE1"/>